<keyword evidence="2" id="KW-0119">Carbohydrate metabolism</keyword>
<feature type="binding site" evidence="4">
    <location>
        <begin position="313"/>
        <end position="315"/>
    </location>
    <ligand>
        <name>substrate</name>
    </ligand>
</feature>
<accession>A0A1L7WKC6</accession>
<dbReference type="GO" id="GO:0008448">
    <property type="term" value="F:N-acetylglucosamine-6-phosphate deacetylase activity"/>
    <property type="evidence" value="ECO:0007669"/>
    <property type="project" value="UniProtKB-UniRule"/>
</dbReference>
<feature type="binding site" evidence="5">
    <location>
        <position position="198"/>
    </location>
    <ligand>
        <name>Zn(2+)</name>
        <dbReference type="ChEBI" id="CHEBI:29105"/>
    </ligand>
</feature>
<dbReference type="InterPro" id="IPR003764">
    <property type="entry name" value="GlcNAc_6-P_deAcase"/>
</dbReference>
<reference evidence="6 7" key="1">
    <citation type="submission" date="2016-03" db="EMBL/GenBank/DDBJ databases">
        <authorList>
            <person name="Ploux O."/>
        </authorList>
    </citation>
    <scope>NUCLEOTIDE SEQUENCE [LARGE SCALE GENOMIC DNA]</scope>
    <source>
        <strain evidence="6 7">UAMH 11012</strain>
    </source>
</reference>
<evidence type="ECO:0000256" key="1">
    <source>
        <dbReference type="ARBA" id="ARBA00022801"/>
    </source>
</evidence>
<keyword evidence="1 2" id="KW-0378">Hydrolase</keyword>
<dbReference type="EC" id="3.5.1.25" evidence="2"/>
<feature type="binding site" evidence="5">
    <location>
        <position position="130"/>
    </location>
    <ligand>
        <name>Zn(2+)</name>
        <dbReference type="ChEBI" id="CHEBI:29105"/>
    </ligand>
</feature>
<gene>
    <name evidence="6" type="ORF">PAC_03103</name>
</gene>
<protein>
    <recommendedName>
        <fullName evidence="2">N-acetylglucosamine-6-phosphate deacetylase</fullName>
        <ecNumber evidence="2">3.5.1.25</ecNumber>
    </recommendedName>
</protein>
<dbReference type="EMBL" id="FJOG01000003">
    <property type="protein sequence ID" value="CZR53225.1"/>
    <property type="molecule type" value="Genomic_DNA"/>
</dbReference>
<proteinExistence type="inferred from homology"/>
<dbReference type="SUPFAM" id="SSF51556">
    <property type="entry name" value="Metallo-dependent hydrolases"/>
    <property type="match status" value="1"/>
</dbReference>
<sequence>MAAQFINCRQCIGGKLISSPLTINAEGLIIPNNPLPPNTTTIDLKNAIISPGFIELQINGALGFHFAHTKPPSDYSAGVSKLAHYLPSTGVTGFFPTVPTVSSSVFKQVLPFLAPREEEGAASVLGAHVEGPFLAPSKKGAHDASNMFIPSAASLEDVYGEESLKESIRVCTLAPELPGALEHIKKLREYGVSVSMGHSAANFGQGVEGIKAGANLITHTFNAMNPLHHREPGLPGLLSSPSPPYFSLIADSIHLHPNIVSLAYRSSPTHCILITDSIELSGLPDGIYPGHAQIPHQQLKTGNKVTILNTDTLIGTCIGLDECIRNLMAWAGIGVEEAVMCVTENVAEAVGLRDRAKLEVGRRGDFVVLSESGEVKYGRRRRGDIIGAEFGDRVQYDIRLRR</sequence>
<evidence type="ECO:0000256" key="5">
    <source>
        <dbReference type="PIRSR" id="PIRSR038994-3"/>
    </source>
</evidence>
<dbReference type="PANTHER" id="PTHR11113:SF4">
    <property type="entry name" value="N-ACETYLGLUCOSAMINE-6-PHOSPHATE DEACETYLASE"/>
    <property type="match status" value="1"/>
</dbReference>
<comment type="catalytic activity">
    <reaction evidence="2">
        <text>N-acetyl-D-glucosamine 6-phosphate + H2O = D-glucosamine 6-phosphate + acetate</text>
        <dbReference type="Rhea" id="RHEA:22936"/>
        <dbReference type="ChEBI" id="CHEBI:15377"/>
        <dbReference type="ChEBI" id="CHEBI:30089"/>
        <dbReference type="ChEBI" id="CHEBI:57513"/>
        <dbReference type="ChEBI" id="CHEBI:58725"/>
        <dbReference type="EC" id="3.5.1.25"/>
    </reaction>
</comment>
<feature type="active site" description="Proton donor/acceptor" evidence="3">
    <location>
        <position position="276"/>
    </location>
</feature>
<dbReference type="Gene3D" id="3.20.20.140">
    <property type="entry name" value="Metal-dependent hydrolases"/>
    <property type="match status" value="1"/>
</dbReference>
<dbReference type="OrthoDB" id="10264777at2759"/>
<dbReference type="AlphaFoldDB" id="A0A1L7WKC6"/>
<evidence type="ECO:0000313" key="7">
    <source>
        <dbReference type="Proteomes" id="UP000184330"/>
    </source>
</evidence>
<dbReference type="InterPro" id="IPR032466">
    <property type="entry name" value="Metal_Hydrolase"/>
</dbReference>
<dbReference type="Proteomes" id="UP000184330">
    <property type="component" value="Unassembled WGS sequence"/>
</dbReference>
<dbReference type="GO" id="GO:0006046">
    <property type="term" value="P:N-acetylglucosamine catabolic process"/>
    <property type="evidence" value="ECO:0007669"/>
    <property type="project" value="TreeGrafter"/>
</dbReference>
<dbReference type="STRING" id="576137.A0A1L7WKC6"/>
<keyword evidence="5" id="KW-0479">Metal-binding</keyword>
<comment type="cofactor">
    <cofactor evidence="5">
        <name>a divalent metal cation</name>
        <dbReference type="ChEBI" id="CHEBI:60240"/>
    </cofactor>
    <text evidence="5">Binds 1 divalent metal cation per subunit.</text>
</comment>
<comment type="similarity">
    <text evidence="2">Belongs to the metallo-dependent hydrolases superfamily. NagA family.</text>
</comment>
<organism evidence="6 7">
    <name type="scientific">Phialocephala subalpina</name>
    <dbReference type="NCBI Taxonomy" id="576137"/>
    <lineage>
        <taxon>Eukaryota</taxon>
        <taxon>Fungi</taxon>
        <taxon>Dikarya</taxon>
        <taxon>Ascomycota</taxon>
        <taxon>Pezizomycotina</taxon>
        <taxon>Leotiomycetes</taxon>
        <taxon>Helotiales</taxon>
        <taxon>Mollisiaceae</taxon>
        <taxon>Phialocephala</taxon>
        <taxon>Phialocephala fortinii species complex</taxon>
    </lineage>
</organism>
<feature type="binding site" evidence="4">
    <location>
        <begin position="222"/>
        <end position="223"/>
    </location>
    <ligand>
        <name>substrate</name>
    </ligand>
</feature>
<evidence type="ECO:0000313" key="6">
    <source>
        <dbReference type="EMBL" id="CZR53225.1"/>
    </source>
</evidence>
<feature type="binding site" evidence="5">
    <location>
        <position position="219"/>
    </location>
    <ligand>
        <name>Zn(2+)</name>
        <dbReference type="ChEBI" id="CHEBI:29105"/>
    </ligand>
</feature>
<dbReference type="PANTHER" id="PTHR11113">
    <property type="entry name" value="N-ACETYLGLUCOSAMINE-6-PHOSPHATE DEACETYLASE"/>
    <property type="match status" value="1"/>
</dbReference>
<evidence type="ECO:0000256" key="4">
    <source>
        <dbReference type="PIRSR" id="PIRSR038994-2"/>
    </source>
</evidence>
<evidence type="ECO:0000256" key="2">
    <source>
        <dbReference type="PIRNR" id="PIRNR038994"/>
    </source>
</evidence>
<keyword evidence="7" id="KW-1185">Reference proteome</keyword>
<dbReference type="PIRSF" id="PIRSF038994">
    <property type="entry name" value="NagA"/>
    <property type="match status" value="1"/>
</dbReference>
<feature type="binding site" evidence="4">
    <location>
        <position position="141"/>
    </location>
    <ligand>
        <name>substrate</name>
    </ligand>
</feature>
<name>A0A1L7WKC6_9HELO</name>
<feature type="binding site" evidence="4">
    <location>
        <position position="230"/>
    </location>
    <ligand>
        <name>substrate</name>
    </ligand>
</feature>
<dbReference type="GO" id="GO:0046872">
    <property type="term" value="F:metal ion binding"/>
    <property type="evidence" value="ECO:0007669"/>
    <property type="project" value="UniProtKB-KW"/>
</dbReference>
<feature type="binding site" evidence="4">
    <location>
        <position position="254"/>
    </location>
    <ligand>
        <name>substrate</name>
    </ligand>
</feature>
<evidence type="ECO:0000256" key="3">
    <source>
        <dbReference type="PIRSR" id="PIRSR038994-1"/>
    </source>
</evidence>